<feature type="compositionally biased region" description="Basic and acidic residues" evidence="1">
    <location>
        <begin position="17"/>
        <end position="27"/>
    </location>
</feature>
<dbReference type="PANTHER" id="PTHR33086:SF92">
    <property type="entry name" value="DUF1618 DOMAIN-CONTAINING PROTEIN"/>
    <property type="match status" value="1"/>
</dbReference>
<evidence type="ECO:0000313" key="3">
    <source>
        <dbReference type="EMBL" id="VAH20162.1"/>
    </source>
</evidence>
<name>A0A9R0QZ51_TRITD</name>
<dbReference type="InterPro" id="IPR056592">
    <property type="entry name" value="Beta-prop_At3g26010-like"/>
</dbReference>
<dbReference type="OMA" id="THLADGM"/>
<dbReference type="Pfam" id="PF24750">
    <property type="entry name" value="b-prop_At3g26010-like"/>
    <property type="match status" value="1"/>
</dbReference>
<evidence type="ECO:0000259" key="2">
    <source>
        <dbReference type="Pfam" id="PF24750"/>
    </source>
</evidence>
<dbReference type="AlphaFoldDB" id="A0A9R0QZ51"/>
<evidence type="ECO:0000313" key="4">
    <source>
        <dbReference type="Proteomes" id="UP000324705"/>
    </source>
</evidence>
<keyword evidence="4" id="KW-1185">Reference proteome</keyword>
<dbReference type="PANTHER" id="PTHR33086">
    <property type="entry name" value="OS05G0468200 PROTEIN-RELATED"/>
    <property type="match status" value="1"/>
</dbReference>
<sequence length="459" mass="50362">MDRVHVHQTPSFPSTTDRSRHGQKDKAAQNPAPLRLQIPEASKMLRRVAGAAAAPLRRCLCMAASRPPWALTYRMAALGASGAPSPAARASLDLHQPPCVSQLSVPTHLADGMDLAAATIQAASCDGLLLLDFADTGDWPEAIRDCGGSSKAMPGLAACAAAVDPGVRRFVCNPLSGQLFRLPVPSMDAALTTTPFGLLTQSDDPHGPPDRFVVAQLCLRERDGQRVVRRFRSETGEWDEPPLFVPSAAPAWRPMPNHEVVAFGDRLWWVDPFFGVFSVDPFSDRPEHGFVALPRSLPNFDMDAPLMLFRLLGVSEGKLRYVELTTKEPFMLYSFSLDDEGSSWKLTHEKRLNLVLSDKSIPRECEMPWISAIDPFNANIFYFTHGDLVCELDIDKGETGSSSFPDSITSRSYSSAFFVPVMLPTWLESYNLPCAGTLSRKATNGTRKTLADMLVRVDC</sequence>
<evidence type="ECO:0000256" key="1">
    <source>
        <dbReference type="SAM" id="MobiDB-lite"/>
    </source>
</evidence>
<dbReference type="Gramene" id="TRITD1Bv1G165730.1">
    <property type="protein sequence ID" value="TRITD1Bv1G165730.1"/>
    <property type="gene ID" value="TRITD1Bv1G165730"/>
</dbReference>
<accession>A0A9R0QZ51</accession>
<gene>
    <name evidence="3" type="ORF">TRITD_1Bv1G165730</name>
</gene>
<dbReference type="EMBL" id="LT934112">
    <property type="protein sequence ID" value="VAH20162.1"/>
    <property type="molecule type" value="Genomic_DNA"/>
</dbReference>
<proteinExistence type="predicted"/>
<organism evidence="3 4">
    <name type="scientific">Triticum turgidum subsp. durum</name>
    <name type="common">Durum wheat</name>
    <name type="synonym">Triticum durum</name>
    <dbReference type="NCBI Taxonomy" id="4567"/>
    <lineage>
        <taxon>Eukaryota</taxon>
        <taxon>Viridiplantae</taxon>
        <taxon>Streptophyta</taxon>
        <taxon>Embryophyta</taxon>
        <taxon>Tracheophyta</taxon>
        <taxon>Spermatophyta</taxon>
        <taxon>Magnoliopsida</taxon>
        <taxon>Liliopsida</taxon>
        <taxon>Poales</taxon>
        <taxon>Poaceae</taxon>
        <taxon>BOP clade</taxon>
        <taxon>Pooideae</taxon>
        <taxon>Triticodae</taxon>
        <taxon>Triticeae</taxon>
        <taxon>Triticinae</taxon>
        <taxon>Triticum</taxon>
    </lineage>
</organism>
<reference evidence="3 4" key="1">
    <citation type="submission" date="2017-09" db="EMBL/GenBank/DDBJ databases">
        <authorList>
            <consortium name="International Durum Wheat Genome Sequencing Consortium (IDWGSC)"/>
            <person name="Milanesi L."/>
        </authorList>
    </citation>
    <scope>NUCLEOTIDE SEQUENCE [LARGE SCALE GENOMIC DNA]</scope>
    <source>
        <strain evidence="4">cv. Svevo</strain>
    </source>
</reference>
<feature type="region of interest" description="Disordered" evidence="1">
    <location>
        <begin position="1"/>
        <end position="34"/>
    </location>
</feature>
<protein>
    <recommendedName>
        <fullName evidence="2">F-box protein At3g26010-like beta-propeller domain-containing protein</fullName>
    </recommendedName>
</protein>
<feature type="domain" description="F-box protein At3g26010-like beta-propeller" evidence="2">
    <location>
        <begin position="168"/>
        <end position="384"/>
    </location>
</feature>
<dbReference type="Proteomes" id="UP000324705">
    <property type="component" value="Chromosome 1B"/>
</dbReference>